<proteinExistence type="predicted"/>
<dbReference type="InterPro" id="IPR036721">
    <property type="entry name" value="RCK_C_sf"/>
</dbReference>
<dbReference type="Pfam" id="PF02080">
    <property type="entry name" value="TrkA_C"/>
    <property type="match status" value="1"/>
</dbReference>
<dbReference type="AlphaFoldDB" id="A0AAU7VIW9"/>
<accession>A0AAU7VIW9</accession>
<evidence type="ECO:0000313" key="3">
    <source>
        <dbReference type="EMBL" id="XBX73979.1"/>
    </source>
</evidence>
<dbReference type="SUPFAM" id="SSF116726">
    <property type="entry name" value="TrkA C-terminal domain-like"/>
    <property type="match status" value="1"/>
</dbReference>
<gene>
    <name evidence="3" type="ORF">PRVXT_001998</name>
</gene>
<dbReference type="EMBL" id="CP158367">
    <property type="protein sequence ID" value="XBX73979.1"/>
    <property type="molecule type" value="Genomic_DNA"/>
</dbReference>
<reference evidence="3" key="2">
    <citation type="submission" date="2024-06" db="EMBL/GenBank/DDBJ databases">
        <authorList>
            <person name="Petrova K.O."/>
            <person name="Toshchakov S.V."/>
            <person name="Boltjanskaja Y.V."/>
            <person name="Kevbrin V."/>
        </authorList>
    </citation>
    <scope>NUCLEOTIDE SEQUENCE</scope>
    <source>
        <strain evidence="3">Z-910T</strain>
    </source>
</reference>
<keyword evidence="1" id="KW-0472">Membrane</keyword>
<dbReference type="RefSeq" id="WP_350342740.1">
    <property type="nucleotide sequence ID" value="NZ_CP158367.1"/>
</dbReference>
<feature type="transmembrane region" description="Helical" evidence="1">
    <location>
        <begin position="63"/>
        <end position="83"/>
    </location>
</feature>
<evidence type="ECO:0000256" key="1">
    <source>
        <dbReference type="SAM" id="Phobius"/>
    </source>
</evidence>
<reference evidence="3" key="1">
    <citation type="journal article" date="2013" name="Extremophiles">
        <title>Proteinivorax tanatarense gen. nov., sp. nov., an anaerobic, haloalkaliphilic, proteolytic bacterium isolated from a decaying algal bloom, and proposal of Proteinivoraceae fam. nov.</title>
        <authorList>
            <person name="Kevbrin V."/>
            <person name="Boltyanskaya Y."/>
            <person name="Zhilina T."/>
            <person name="Kolganova T."/>
            <person name="Lavrentjeva E."/>
            <person name="Kuznetsov B."/>
        </authorList>
    </citation>
    <scope>NUCLEOTIDE SEQUENCE</scope>
    <source>
        <strain evidence="3">Z-910T</strain>
    </source>
</reference>
<organism evidence="3">
    <name type="scientific">Proteinivorax tanatarense</name>
    <dbReference type="NCBI Taxonomy" id="1260629"/>
    <lineage>
        <taxon>Bacteria</taxon>
        <taxon>Bacillati</taxon>
        <taxon>Bacillota</taxon>
        <taxon>Clostridia</taxon>
        <taxon>Eubacteriales</taxon>
        <taxon>Proteinivoracaceae</taxon>
        <taxon>Proteinivorax</taxon>
    </lineage>
</organism>
<evidence type="ECO:0000259" key="2">
    <source>
        <dbReference type="PROSITE" id="PS51202"/>
    </source>
</evidence>
<feature type="transmembrane region" description="Helical" evidence="1">
    <location>
        <begin position="89"/>
        <end position="108"/>
    </location>
</feature>
<dbReference type="InterPro" id="IPR006037">
    <property type="entry name" value="RCK_C"/>
</dbReference>
<dbReference type="GO" id="GO:0006813">
    <property type="term" value="P:potassium ion transport"/>
    <property type="evidence" value="ECO:0007669"/>
    <property type="project" value="InterPro"/>
</dbReference>
<sequence>MLVLVICLIIFMTFVMEVGSIAFKLTGVEPSNARFQALSALTGTGFTTKDADIITKSKTRKKIAMILMVIGHIGLTVIVVFAVNLPQLISSWQLIIGTILCIVTYLFARNRVFVDKLDNQIESQLVKKLHFKKEPIEEVLLINDEYKVAEVRLETECSLINKSLASLHLTSKGILVLAVKGEDRVILTPKGKDIIRKGDTLTVYGKIKNIEEILCK</sequence>
<feature type="domain" description="RCK C-terminal" evidence="2">
    <location>
        <begin position="134"/>
        <end position="216"/>
    </location>
</feature>
<name>A0AAU7VIW9_9FIRM</name>
<keyword evidence="1" id="KW-1133">Transmembrane helix</keyword>
<protein>
    <submittedName>
        <fullName evidence="3">TrkA C-terminal domain-containing protein</fullName>
    </submittedName>
</protein>
<dbReference type="Gene3D" id="3.30.70.1450">
    <property type="entry name" value="Regulator of K+ conductance, C-terminal domain"/>
    <property type="match status" value="1"/>
</dbReference>
<dbReference type="GO" id="GO:0008324">
    <property type="term" value="F:monoatomic cation transmembrane transporter activity"/>
    <property type="evidence" value="ECO:0007669"/>
    <property type="project" value="InterPro"/>
</dbReference>
<dbReference type="PROSITE" id="PS51202">
    <property type="entry name" value="RCK_C"/>
    <property type="match status" value="1"/>
</dbReference>
<keyword evidence="1" id="KW-0812">Transmembrane</keyword>